<evidence type="ECO:0000313" key="2">
    <source>
        <dbReference type="WBParaSite" id="RSKR_0000064450.1"/>
    </source>
</evidence>
<proteinExistence type="predicted"/>
<protein>
    <submittedName>
        <fullName evidence="2">Secreted protein</fullName>
    </submittedName>
</protein>
<organism evidence="1 2">
    <name type="scientific">Rhabditophanes sp. KR3021</name>
    <dbReference type="NCBI Taxonomy" id="114890"/>
    <lineage>
        <taxon>Eukaryota</taxon>
        <taxon>Metazoa</taxon>
        <taxon>Ecdysozoa</taxon>
        <taxon>Nematoda</taxon>
        <taxon>Chromadorea</taxon>
        <taxon>Rhabditida</taxon>
        <taxon>Tylenchina</taxon>
        <taxon>Panagrolaimomorpha</taxon>
        <taxon>Strongyloidoidea</taxon>
        <taxon>Alloionematidae</taxon>
        <taxon>Rhabditophanes</taxon>
    </lineage>
</organism>
<evidence type="ECO:0000313" key="1">
    <source>
        <dbReference type="Proteomes" id="UP000095286"/>
    </source>
</evidence>
<dbReference type="Proteomes" id="UP000095286">
    <property type="component" value="Unplaced"/>
</dbReference>
<accession>A0AC35THN0</accession>
<dbReference type="WBParaSite" id="RSKR_0000064450.1">
    <property type="protein sequence ID" value="RSKR_0000064450.1"/>
    <property type="gene ID" value="RSKR_0000064450"/>
</dbReference>
<name>A0AC35THN0_9BILA</name>
<sequence>MYVCFFMCCIVICTTSPSDGDLSQLGKKATRIPRRHSNTLVTRDIAIEVPVHYDGTTSTQPIPCNSTNHAYESDNTKYINLHTNDDYHLHSRSYEAPVPLLENTLHSPFNDVVYNSPGSYARTLQNKAHSKI</sequence>
<reference evidence="2" key="1">
    <citation type="submission" date="2016-11" db="UniProtKB">
        <authorList>
            <consortium name="WormBaseParasite"/>
        </authorList>
    </citation>
    <scope>IDENTIFICATION</scope>
    <source>
        <strain evidence="2">KR3021</strain>
    </source>
</reference>